<dbReference type="PATRIC" id="fig|1260251.3.peg.419"/>
<dbReference type="GO" id="GO:0070206">
    <property type="term" value="P:protein trimerization"/>
    <property type="evidence" value="ECO:0007669"/>
    <property type="project" value="InterPro"/>
</dbReference>
<feature type="chain" id="PRO_5009992680" description="Cell division coordinator CpoB" evidence="1">
    <location>
        <begin position="31"/>
        <end position="249"/>
    </location>
</feature>
<dbReference type="Gene3D" id="1.25.40.10">
    <property type="entry name" value="Tetratricopeptide repeat domain"/>
    <property type="match status" value="1"/>
</dbReference>
<feature type="repeat" description="TPR" evidence="2">
    <location>
        <begin position="203"/>
        <end position="236"/>
    </location>
</feature>
<comment type="subcellular location">
    <subcellularLocation>
        <location evidence="1">Periplasm</location>
    </subcellularLocation>
</comment>
<organism evidence="5 6">
    <name type="scientific">Spiribacter salinus M19-40</name>
    <dbReference type="NCBI Taxonomy" id="1260251"/>
    <lineage>
        <taxon>Bacteria</taxon>
        <taxon>Pseudomonadati</taxon>
        <taxon>Pseudomonadota</taxon>
        <taxon>Gammaproteobacteria</taxon>
        <taxon>Chromatiales</taxon>
        <taxon>Ectothiorhodospiraceae</taxon>
        <taxon>Spiribacter</taxon>
    </lineage>
</organism>
<keyword evidence="1" id="KW-0574">Periplasm</keyword>
<dbReference type="SUPFAM" id="SSF48452">
    <property type="entry name" value="TPR-like"/>
    <property type="match status" value="1"/>
</dbReference>
<gene>
    <name evidence="1" type="primary">cpoB</name>
    <name evidence="5" type="ORF">SPISAL_02080</name>
</gene>
<keyword evidence="2" id="KW-0802">TPR repeat</keyword>
<comment type="function">
    <text evidence="1">Mediates coordination of peptidoglycan synthesis and outer membrane constriction during cell division.</text>
</comment>
<dbReference type="HOGENOM" id="CLU_044315_2_0_6"/>
<reference evidence="5 6" key="1">
    <citation type="journal article" date="2013" name="Genome Announc.">
        <title>Draft Genome of Spiribacter salinus M19-40, an Abundant Gammaproteobacterium in Aquatic Hypersaline Environments.</title>
        <authorList>
            <person name="Leon M.J."/>
            <person name="Ghai R."/>
            <person name="Fernandez A.B."/>
            <person name="Sanchez-Porro C."/>
            <person name="Rodriguez-Valera F."/>
            <person name="Ventosa A."/>
        </authorList>
    </citation>
    <scope>NUCLEOTIDE SEQUENCE [LARGE SCALE GENOMIC DNA]</scope>
    <source>
        <strain evidence="5 6">M19-40</strain>
    </source>
</reference>
<evidence type="ECO:0000256" key="3">
    <source>
        <dbReference type="SAM" id="MobiDB-lite"/>
    </source>
</evidence>
<feature type="coiled-coil region" evidence="1">
    <location>
        <begin position="31"/>
        <end position="84"/>
    </location>
</feature>
<keyword evidence="1" id="KW-0132">Cell division</keyword>
<dbReference type="HAMAP" id="MF_02066">
    <property type="entry name" value="CpoB"/>
    <property type="match status" value="1"/>
</dbReference>
<evidence type="ECO:0000259" key="4">
    <source>
        <dbReference type="Pfam" id="PF16331"/>
    </source>
</evidence>
<keyword evidence="6" id="KW-1185">Reference proteome</keyword>
<dbReference type="Proteomes" id="UP000017881">
    <property type="component" value="Chromosome"/>
</dbReference>
<dbReference type="GO" id="GO:0030288">
    <property type="term" value="C:outer membrane-bounded periplasmic space"/>
    <property type="evidence" value="ECO:0007669"/>
    <property type="project" value="UniProtKB-UniRule"/>
</dbReference>
<name>R4VLM3_9GAMM</name>
<dbReference type="AlphaFoldDB" id="R4VLM3"/>
<feature type="signal peptide" evidence="1">
    <location>
        <begin position="1"/>
        <end position="30"/>
    </location>
</feature>
<comment type="similarity">
    <text evidence="1">Belongs to the CpoB family.</text>
</comment>
<feature type="compositionally biased region" description="Acidic residues" evidence="3">
    <location>
        <begin position="110"/>
        <end position="124"/>
    </location>
</feature>
<dbReference type="Pfam" id="PF13174">
    <property type="entry name" value="TPR_6"/>
    <property type="match status" value="1"/>
</dbReference>
<feature type="region of interest" description="Disordered" evidence="3">
    <location>
        <begin position="102"/>
        <end position="124"/>
    </location>
</feature>
<dbReference type="InterPro" id="IPR019734">
    <property type="entry name" value="TPR_rpt"/>
</dbReference>
<sequence precursor="true">MSGMSISRTVYRTAVAATAALGLAATTAFAQSDLERRVDRLEQRLEGSALMSLMNEADALRSEVTALRGEIEVLERELEDIRGQQRSLYLDLDERLQALESGASAPAEGSDNELSEPEIEDQNVDEDVIRSAYDEAFGELRNGNYDAAADQFEAFLETYADADLAANARYWLGESHYVQRDFETALSEFQQVLDEHPDSNKRPDAMLKIGYVRLEQGERDRAEEALEAVVEEHPDTTAANLAQQRLDQL</sequence>
<dbReference type="InterPro" id="IPR014162">
    <property type="entry name" value="CpoB_C"/>
</dbReference>
<evidence type="ECO:0000256" key="1">
    <source>
        <dbReference type="HAMAP-Rule" id="MF_02066"/>
    </source>
</evidence>
<dbReference type="eggNOG" id="COG1729">
    <property type="taxonomic scope" value="Bacteria"/>
</dbReference>
<dbReference type="GO" id="GO:0043093">
    <property type="term" value="P:FtsZ-dependent cytokinesis"/>
    <property type="evidence" value="ECO:0007669"/>
    <property type="project" value="UniProtKB-UniRule"/>
</dbReference>
<keyword evidence="1" id="KW-0175">Coiled coil</keyword>
<dbReference type="InterPro" id="IPR034706">
    <property type="entry name" value="CpoB"/>
</dbReference>
<dbReference type="Pfam" id="PF16331">
    <property type="entry name" value="TolA_bind_tri"/>
    <property type="match status" value="1"/>
</dbReference>
<feature type="domain" description="YbgF trimerisation" evidence="4">
    <location>
        <begin position="34"/>
        <end position="105"/>
    </location>
</feature>
<dbReference type="PROSITE" id="PS50005">
    <property type="entry name" value="TPR"/>
    <property type="match status" value="2"/>
</dbReference>
<feature type="repeat" description="TPR" evidence="2">
    <location>
        <begin position="166"/>
        <end position="199"/>
    </location>
</feature>
<evidence type="ECO:0000256" key="2">
    <source>
        <dbReference type="PROSITE-ProRule" id="PRU00339"/>
    </source>
</evidence>
<dbReference type="InterPro" id="IPR032519">
    <property type="entry name" value="YbgF_tri"/>
</dbReference>
<accession>R4VLM3</accession>
<dbReference type="NCBIfam" id="TIGR02795">
    <property type="entry name" value="tol_pal_ybgF"/>
    <property type="match status" value="1"/>
</dbReference>
<dbReference type="EMBL" id="CP005963">
    <property type="protein sequence ID" value="AGM40513.1"/>
    <property type="molecule type" value="Genomic_DNA"/>
</dbReference>
<dbReference type="Gene3D" id="1.20.5.110">
    <property type="match status" value="1"/>
</dbReference>
<dbReference type="Pfam" id="PF13432">
    <property type="entry name" value="TPR_16"/>
    <property type="match status" value="1"/>
</dbReference>
<protein>
    <recommendedName>
        <fullName evidence="1">Cell division coordinator CpoB</fullName>
    </recommendedName>
</protein>
<proteinExistence type="inferred from homology"/>
<keyword evidence="1" id="KW-0131">Cell cycle</keyword>
<evidence type="ECO:0000313" key="6">
    <source>
        <dbReference type="Proteomes" id="UP000017881"/>
    </source>
</evidence>
<dbReference type="SMART" id="SM00028">
    <property type="entry name" value="TPR"/>
    <property type="match status" value="2"/>
</dbReference>
<dbReference type="KEGG" id="ssal:SPISAL_02080"/>
<dbReference type="InterPro" id="IPR011990">
    <property type="entry name" value="TPR-like_helical_dom_sf"/>
</dbReference>
<keyword evidence="1" id="KW-0732">Signal</keyword>
<evidence type="ECO:0000313" key="5">
    <source>
        <dbReference type="EMBL" id="AGM40513.1"/>
    </source>
</evidence>